<dbReference type="EMBL" id="JAZDUA010000041">
    <property type="protein sequence ID" value="KAK7871245.1"/>
    <property type="molecule type" value="Genomic_DNA"/>
</dbReference>
<dbReference type="Gene3D" id="3.40.50.720">
    <property type="entry name" value="NAD(P)-binding Rossmann-like Domain"/>
    <property type="match status" value="1"/>
</dbReference>
<reference evidence="3 4" key="1">
    <citation type="submission" date="2024-03" db="EMBL/GenBank/DDBJ databases">
        <title>The genome assembly and annotation of the cricket Gryllus longicercus Weissman &amp; Gray.</title>
        <authorList>
            <person name="Szrajer S."/>
            <person name="Gray D."/>
            <person name="Ylla G."/>
        </authorList>
    </citation>
    <scope>NUCLEOTIDE SEQUENCE [LARGE SCALE GENOMIC DNA]</scope>
    <source>
        <strain evidence="3">DAG 2021-001</strain>
        <tissue evidence="3">Whole body minus gut</tissue>
    </source>
</reference>
<keyword evidence="4" id="KW-1185">Reference proteome</keyword>
<dbReference type="PANTHER" id="PTHR43313">
    <property type="entry name" value="SHORT-CHAIN DEHYDROGENASE/REDUCTASE FAMILY 9C"/>
    <property type="match status" value="1"/>
</dbReference>
<gene>
    <name evidence="3" type="ORF">R5R35_007534</name>
</gene>
<name>A0AAN9ZEK1_9ORTH</name>
<dbReference type="InterPro" id="IPR020904">
    <property type="entry name" value="Sc_DH/Rdtase_CS"/>
</dbReference>
<evidence type="ECO:0000256" key="1">
    <source>
        <dbReference type="ARBA" id="ARBA00023002"/>
    </source>
</evidence>
<dbReference type="PRINTS" id="PR00081">
    <property type="entry name" value="GDHRDH"/>
</dbReference>
<feature type="transmembrane region" description="Helical" evidence="2">
    <location>
        <begin position="12"/>
        <end position="30"/>
    </location>
</feature>
<dbReference type="Proteomes" id="UP001378592">
    <property type="component" value="Unassembled WGS sequence"/>
</dbReference>
<keyword evidence="2" id="KW-0812">Transmembrane</keyword>
<dbReference type="PANTHER" id="PTHR43313:SF36">
    <property type="entry name" value="D-BETA-HYDROXYBUTYRATE DEHYDROGENASE, MITOCHONDRIAL"/>
    <property type="match status" value="1"/>
</dbReference>
<keyword evidence="2" id="KW-1133">Transmembrane helix</keyword>
<accession>A0AAN9ZEK1</accession>
<evidence type="ECO:0000256" key="2">
    <source>
        <dbReference type="SAM" id="Phobius"/>
    </source>
</evidence>
<organism evidence="3 4">
    <name type="scientific">Gryllus longicercus</name>
    <dbReference type="NCBI Taxonomy" id="2509291"/>
    <lineage>
        <taxon>Eukaryota</taxon>
        <taxon>Metazoa</taxon>
        <taxon>Ecdysozoa</taxon>
        <taxon>Arthropoda</taxon>
        <taxon>Hexapoda</taxon>
        <taxon>Insecta</taxon>
        <taxon>Pterygota</taxon>
        <taxon>Neoptera</taxon>
        <taxon>Polyneoptera</taxon>
        <taxon>Orthoptera</taxon>
        <taxon>Ensifera</taxon>
        <taxon>Gryllidea</taxon>
        <taxon>Grylloidea</taxon>
        <taxon>Gryllidae</taxon>
        <taxon>Gryllinae</taxon>
        <taxon>Gryllus</taxon>
    </lineage>
</organism>
<sequence length="356" mass="38694">MRVPYLHEAYRAFTIGLQAGVVAVALLWLLRVTGLYTCACACPCATFACASTLGALVALKAGAQHLSAAGRGVLVTGCDSGFGLALARRLQELGCVVFAGCLQAANGDGALELRRLPRVHVLQLDVTNEEEIEAARAYVQQHLPAKGLWGVVNNAGIFMFGPAELTRPEDAARLFQVNTLGTLRVSKAFLPLLRRTKGRLVNMVSVAGREYCGPMASYTMSKHASEGLSDSLRLEQRRFGVHVATMTPGAFAAATRILDAPDQMKASLLAAWENLSDEARATYGKDYPHLLFKGFMDAQEQPGAHAKDLSPVIAAIEHALFGKWPAPRYHPSDIWYLLRTVLNTHGPEWLYEKLYS</sequence>
<evidence type="ECO:0000313" key="3">
    <source>
        <dbReference type="EMBL" id="KAK7871245.1"/>
    </source>
</evidence>
<protein>
    <submittedName>
        <fullName evidence="3">Uncharacterized protein</fullName>
    </submittedName>
</protein>
<dbReference type="GO" id="GO:0016491">
    <property type="term" value="F:oxidoreductase activity"/>
    <property type="evidence" value="ECO:0007669"/>
    <property type="project" value="UniProtKB-KW"/>
</dbReference>
<dbReference type="PROSITE" id="PS00061">
    <property type="entry name" value="ADH_SHORT"/>
    <property type="match status" value="1"/>
</dbReference>
<dbReference type="AlphaFoldDB" id="A0AAN9ZEK1"/>
<keyword evidence="2" id="KW-0472">Membrane</keyword>
<dbReference type="Pfam" id="PF00106">
    <property type="entry name" value="adh_short"/>
    <property type="match status" value="1"/>
</dbReference>
<dbReference type="InterPro" id="IPR002347">
    <property type="entry name" value="SDR_fam"/>
</dbReference>
<dbReference type="GO" id="GO:0008202">
    <property type="term" value="P:steroid metabolic process"/>
    <property type="evidence" value="ECO:0007669"/>
    <property type="project" value="TreeGrafter"/>
</dbReference>
<evidence type="ECO:0000313" key="4">
    <source>
        <dbReference type="Proteomes" id="UP001378592"/>
    </source>
</evidence>
<keyword evidence="1" id="KW-0560">Oxidoreductase</keyword>
<proteinExistence type="predicted"/>
<dbReference type="InterPro" id="IPR036291">
    <property type="entry name" value="NAD(P)-bd_dom_sf"/>
</dbReference>
<dbReference type="SUPFAM" id="SSF51735">
    <property type="entry name" value="NAD(P)-binding Rossmann-fold domains"/>
    <property type="match status" value="1"/>
</dbReference>
<comment type="caution">
    <text evidence="3">The sequence shown here is derived from an EMBL/GenBank/DDBJ whole genome shotgun (WGS) entry which is preliminary data.</text>
</comment>